<dbReference type="Gene3D" id="2.40.360.10">
    <property type="entry name" value="YmcC-like"/>
    <property type="match status" value="1"/>
</dbReference>
<sequence length="222" mass="23886">MRLIFALSLLLAACSQGQPATVQSALAFAAGEAAPALAALQQPAEMQALIAADAPRLILRLPAHQRASTLLLAGERAGVKRWRSADNVQIYTREGLVIGTRGFGFDLMTTSTSTSPEAAAAITAALPGQLTRLHRLPDGSGALQLQGWICDILPRGSETIRLSEHRSAATLRVEERCHGPDGGFSNHYWLRGGKIVQSWQQISARSRLGQLQLLFLTETEEI</sequence>
<evidence type="ECO:0000256" key="1">
    <source>
        <dbReference type="SAM" id="SignalP"/>
    </source>
</evidence>
<keyword evidence="3" id="KW-1185">Reference proteome</keyword>
<dbReference type="Proteomes" id="UP001198571">
    <property type="component" value="Unassembled WGS sequence"/>
</dbReference>
<comment type="caution">
    <text evidence="2">The sequence shown here is derived from an EMBL/GenBank/DDBJ whole genome shotgun (WGS) entry which is preliminary data.</text>
</comment>
<gene>
    <name evidence="2" type="ORF">H0485_12550</name>
</gene>
<reference evidence="2 3" key="1">
    <citation type="submission" date="2020-07" db="EMBL/GenBank/DDBJ databases">
        <title>Pseudogemmobacter sp. nov., isolated from poultry manure in Taiwan.</title>
        <authorList>
            <person name="Lin S.-Y."/>
            <person name="Tang Y.-S."/>
            <person name="Young C.-C."/>
        </authorList>
    </citation>
    <scope>NUCLEOTIDE SEQUENCE [LARGE SCALE GENOMIC DNA]</scope>
    <source>
        <strain evidence="2 3">CC-YST710</strain>
    </source>
</reference>
<dbReference type="Pfam" id="PF11102">
    <property type="entry name" value="YjbF"/>
    <property type="match status" value="1"/>
</dbReference>
<feature type="chain" id="PRO_5045679499" evidence="1">
    <location>
        <begin position="21"/>
        <end position="222"/>
    </location>
</feature>
<keyword evidence="1" id="KW-0732">Signal</keyword>
<name>A0ABS8CPR8_9RHOB</name>
<evidence type="ECO:0000313" key="2">
    <source>
        <dbReference type="EMBL" id="MCB5410825.1"/>
    </source>
</evidence>
<feature type="signal peptide" evidence="1">
    <location>
        <begin position="1"/>
        <end position="20"/>
    </location>
</feature>
<organism evidence="2 3">
    <name type="scientific">Pseudogemmobacter faecipullorum</name>
    <dbReference type="NCBI Taxonomy" id="2755041"/>
    <lineage>
        <taxon>Bacteria</taxon>
        <taxon>Pseudomonadati</taxon>
        <taxon>Pseudomonadota</taxon>
        <taxon>Alphaproteobacteria</taxon>
        <taxon>Rhodobacterales</taxon>
        <taxon>Paracoccaceae</taxon>
        <taxon>Pseudogemmobacter</taxon>
    </lineage>
</organism>
<protein>
    <submittedName>
        <fullName evidence="2">YjbF family lipoprotein</fullName>
    </submittedName>
</protein>
<dbReference type="InterPro" id="IPR021308">
    <property type="entry name" value="GfcB"/>
</dbReference>
<proteinExistence type="predicted"/>
<dbReference type="EMBL" id="JACDXX010000011">
    <property type="protein sequence ID" value="MCB5410825.1"/>
    <property type="molecule type" value="Genomic_DNA"/>
</dbReference>
<accession>A0ABS8CPR8</accession>
<keyword evidence="2" id="KW-0449">Lipoprotein</keyword>
<dbReference type="InterPro" id="IPR023373">
    <property type="entry name" value="YmcC_sf"/>
</dbReference>
<dbReference type="SUPFAM" id="SSF159270">
    <property type="entry name" value="YmcC-like"/>
    <property type="match status" value="1"/>
</dbReference>
<evidence type="ECO:0000313" key="3">
    <source>
        <dbReference type="Proteomes" id="UP001198571"/>
    </source>
</evidence>
<dbReference type="RefSeq" id="WP_226936059.1">
    <property type="nucleotide sequence ID" value="NZ_JACDXX010000011.1"/>
</dbReference>